<feature type="compositionally biased region" description="Low complexity" evidence="1">
    <location>
        <begin position="466"/>
        <end position="493"/>
    </location>
</feature>
<evidence type="ECO:0000313" key="2">
    <source>
        <dbReference type="EMBL" id="EIM79835.1"/>
    </source>
</evidence>
<keyword evidence="3" id="KW-1185">Reference proteome</keyword>
<evidence type="ECO:0000256" key="1">
    <source>
        <dbReference type="SAM" id="MobiDB-lite"/>
    </source>
</evidence>
<name>R7RY63_STEHR</name>
<protein>
    <submittedName>
        <fullName evidence="2">Uncharacterized protein</fullName>
    </submittedName>
</protein>
<feature type="compositionally biased region" description="Polar residues" evidence="1">
    <location>
        <begin position="538"/>
        <end position="556"/>
    </location>
</feature>
<feature type="compositionally biased region" description="Acidic residues" evidence="1">
    <location>
        <begin position="904"/>
        <end position="916"/>
    </location>
</feature>
<feature type="compositionally biased region" description="Polar residues" evidence="1">
    <location>
        <begin position="74"/>
        <end position="98"/>
    </location>
</feature>
<dbReference type="OrthoDB" id="3250313at2759"/>
<sequence>MPLNEESNLVPQTAPLVSSTLPAPHDPLSVSAQTFTPPALSVDPDVVTPTGPSSPSATSDPSTSSFPVSVCPSDASTSTPSNLPSDASTITSANLPSDASTTSAPSTAHLGTQKGPKGARNVQFKTSGAKRGRKSTWPPKKLAWLESHVTQCIASADRMAFYDRILFLWWRIFGRSLPLKEDPEGDIDEAAAIAMDVSEEALTEEEKRRRKLADRELREILANWFRNRMGKIDKSNDGSTFADFIDIPLTGEARTLPRRLGVLKYYMSNYWEARIKNVFIEIRDRNNALWEAMVASGESAGQKKPESASAQNEAVARVWASETDEFKAKVKKERDEERKLAEDELQRLMAPNDGPHERTPEEYQAAIDNAAKILQPVVSAIFDKMGLVSTLVIAGPMPNKNGEIKVRALTHGRTADFEQQLFPDAMKTQYFAICSAMHDFAAKCFPKSVCESRALKTEGQDPSPFPDSSAPANPLPATSVTSPSPTPTAVLPAPSRPLHEESANATSASASASPSPSSTSVPTLPTPLTPTTSMSTPVESNTGLSVPTHIAPSSCSPADGLHTPETHPNTNGPTVAPKPRPRPVPIPKPTVPPPGAAPNVPNTIPDHLIDPALLENGGLALSTGPHAPAPVAPSTALMQPPSPHVPIFAVAAQRRPQTPPPLQPPKSRSPLGPRQSQQSLASPPSPAHTSIMEVFKETRPAVPPLQSPPTQLSTRVVSEDVNPPDLHTSVDPTNLPQRMERYYRLFVKGKGRWGEGWARCVEAFVRVEGIDGCPVESNGPRFTSQSRPGEVEKWFKYARPIEDRPIEDLDVWARSWWSWWENLAPGRSVCRGSPEDSVNADGFSWACLNVTTSCGLLVVITSLSWWGLAVMKPEMEPEKIREWEDAVAEVRYAFTKVAEFKEAEEAEEEENEEEEGPTGSSPKGRKRGAPSHSARRRANKKKRTG</sequence>
<evidence type="ECO:0000313" key="3">
    <source>
        <dbReference type="Proteomes" id="UP000053927"/>
    </source>
</evidence>
<dbReference type="Proteomes" id="UP000053927">
    <property type="component" value="Unassembled WGS sequence"/>
</dbReference>
<accession>R7RY63</accession>
<feature type="region of interest" description="Disordered" evidence="1">
    <location>
        <begin position="901"/>
        <end position="945"/>
    </location>
</feature>
<dbReference type="AlphaFoldDB" id="R7RY63"/>
<feature type="region of interest" description="Disordered" evidence="1">
    <location>
        <begin position="456"/>
        <end position="600"/>
    </location>
</feature>
<feature type="compositionally biased region" description="Pro residues" evidence="1">
    <location>
        <begin position="576"/>
        <end position="596"/>
    </location>
</feature>
<reference evidence="3" key="1">
    <citation type="journal article" date="2012" name="Science">
        <title>The Paleozoic origin of enzymatic lignin decomposition reconstructed from 31 fungal genomes.</title>
        <authorList>
            <person name="Floudas D."/>
            <person name="Binder M."/>
            <person name="Riley R."/>
            <person name="Barry K."/>
            <person name="Blanchette R.A."/>
            <person name="Henrissat B."/>
            <person name="Martinez A.T."/>
            <person name="Otillar R."/>
            <person name="Spatafora J.W."/>
            <person name="Yadav J.S."/>
            <person name="Aerts A."/>
            <person name="Benoit I."/>
            <person name="Boyd A."/>
            <person name="Carlson A."/>
            <person name="Copeland A."/>
            <person name="Coutinho P.M."/>
            <person name="de Vries R.P."/>
            <person name="Ferreira P."/>
            <person name="Findley K."/>
            <person name="Foster B."/>
            <person name="Gaskell J."/>
            <person name="Glotzer D."/>
            <person name="Gorecki P."/>
            <person name="Heitman J."/>
            <person name="Hesse C."/>
            <person name="Hori C."/>
            <person name="Igarashi K."/>
            <person name="Jurgens J.A."/>
            <person name="Kallen N."/>
            <person name="Kersten P."/>
            <person name="Kohler A."/>
            <person name="Kuees U."/>
            <person name="Kumar T.K.A."/>
            <person name="Kuo A."/>
            <person name="LaButti K."/>
            <person name="Larrondo L.F."/>
            <person name="Lindquist E."/>
            <person name="Ling A."/>
            <person name="Lombard V."/>
            <person name="Lucas S."/>
            <person name="Lundell T."/>
            <person name="Martin R."/>
            <person name="McLaughlin D.J."/>
            <person name="Morgenstern I."/>
            <person name="Morin E."/>
            <person name="Murat C."/>
            <person name="Nagy L.G."/>
            <person name="Nolan M."/>
            <person name="Ohm R.A."/>
            <person name="Patyshakuliyeva A."/>
            <person name="Rokas A."/>
            <person name="Ruiz-Duenas F.J."/>
            <person name="Sabat G."/>
            <person name="Salamov A."/>
            <person name="Samejima M."/>
            <person name="Schmutz J."/>
            <person name="Slot J.C."/>
            <person name="St John F."/>
            <person name="Stenlid J."/>
            <person name="Sun H."/>
            <person name="Sun S."/>
            <person name="Syed K."/>
            <person name="Tsang A."/>
            <person name="Wiebenga A."/>
            <person name="Young D."/>
            <person name="Pisabarro A."/>
            <person name="Eastwood D.C."/>
            <person name="Martin F."/>
            <person name="Cullen D."/>
            <person name="Grigoriev I.V."/>
            <person name="Hibbett D.S."/>
        </authorList>
    </citation>
    <scope>NUCLEOTIDE SEQUENCE [LARGE SCALE GENOMIC DNA]</scope>
    <source>
        <strain evidence="3">FP-91666</strain>
    </source>
</reference>
<feature type="compositionally biased region" description="Low complexity" evidence="1">
    <location>
        <begin position="99"/>
        <end position="108"/>
    </location>
</feature>
<feature type="region of interest" description="Disordered" evidence="1">
    <location>
        <begin position="1"/>
        <end position="136"/>
    </location>
</feature>
<dbReference type="KEGG" id="shs:STEHIDRAFT_163392"/>
<organism evidence="2 3">
    <name type="scientific">Stereum hirsutum (strain FP-91666)</name>
    <name type="common">White-rot fungus</name>
    <dbReference type="NCBI Taxonomy" id="721885"/>
    <lineage>
        <taxon>Eukaryota</taxon>
        <taxon>Fungi</taxon>
        <taxon>Dikarya</taxon>
        <taxon>Basidiomycota</taxon>
        <taxon>Agaricomycotina</taxon>
        <taxon>Agaricomycetes</taxon>
        <taxon>Russulales</taxon>
        <taxon>Stereaceae</taxon>
        <taxon>Stereum</taxon>
    </lineage>
</organism>
<feature type="compositionally biased region" description="Basic residues" evidence="1">
    <location>
        <begin position="923"/>
        <end position="945"/>
    </location>
</feature>
<gene>
    <name evidence="2" type="ORF">STEHIDRAFT_163392</name>
</gene>
<feature type="region of interest" description="Disordered" evidence="1">
    <location>
        <begin position="699"/>
        <end position="733"/>
    </location>
</feature>
<dbReference type="GeneID" id="18802322"/>
<feature type="region of interest" description="Disordered" evidence="1">
    <location>
        <begin position="655"/>
        <end position="687"/>
    </location>
</feature>
<dbReference type="RefSeq" id="XP_007311136.1">
    <property type="nucleotide sequence ID" value="XM_007311074.1"/>
</dbReference>
<dbReference type="eggNOG" id="ENOG502SECN">
    <property type="taxonomic scope" value="Eukaryota"/>
</dbReference>
<proteinExistence type="predicted"/>
<feature type="compositionally biased region" description="Polar residues" evidence="1">
    <location>
        <begin position="1"/>
        <end position="21"/>
    </location>
</feature>
<dbReference type="OMA" id="SKINTHV"/>
<feature type="compositionally biased region" description="Low complexity" evidence="1">
    <location>
        <begin position="503"/>
        <end position="523"/>
    </location>
</feature>
<feature type="compositionally biased region" description="Low complexity" evidence="1">
    <location>
        <begin position="48"/>
        <end position="65"/>
    </location>
</feature>
<dbReference type="EMBL" id="JH687401">
    <property type="protein sequence ID" value="EIM79835.1"/>
    <property type="molecule type" value="Genomic_DNA"/>
</dbReference>
<feature type="compositionally biased region" description="Low complexity" evidence="1">
    <location>
        <begin position="665"/>
        <end position="682"/>
    </location>
</feature>